<dbReference type="Pfam" id="PF00155">
    <property type="entry name" value="Aminotran_1_2"/>
    <property type="match status" value="1"/>
</dbReference>
<dbReference type="CDD" id="cd00609">
    <property type="entry name" value="AAT_like"/>
    <property type="match status" value="1"/>
</dbReference>
<reference evidence="7" key="1">
    <citation type="submission" date="2018-05" db="EMBL/GenBank/DDBJ databases">
        <authorList>
            <person name="Lanie J.A."/>
            <person name="Ng W.-L."/>
            <person name="Kazmierczak K.M."/>
            <person name="Andrzejewski T.M."/>
            <person name="Davidsen T.M."/>
            <person name="Wayne K.J."/>
            <person name="Tettelin H."/>
            <person name="Glass J.I."/>
            <person name="Rusch D."/>
            <person name="Podicherti R."/>
            <person name="Tsui H.-C.T."/>
            <person name="Winkler M.E."/>
        </authorList>
    </citation>
    <scope>NUCLEOTIDE SEQUENCE</scope>
</reference>
<gene>
    <name evidence="7" type="ORF">METZ01_LOCUS617</name>
</gene>
<dbReference type="InterPro" id="IPR015421">
    <property type="entry name" value="PyrdxlP-dep_Trfase_major"/>
</dbReference>
<dbReference type="EMBL" id="UINC01000033">
    <property type="protein sequence ID" value="SUZ47763.1"/>
    <property type="molecule type" value="Genomic_DNA"/>
</dbReference>
<name>A0A381N2A3_9ZZZZ</name>
<comment type="cofactor">
    <cofactor evidence="1">
        <name>pyridoxal 5'-phosphate</name>
        <dbReference type="ChEBI" id="CHEBI:597326"/>
    </cofactor>
</comment>
<comment type="similarity">
    <text evidence="2">Belongs to the class-I pyridoxal-phosphate-dependent aminotransferase family.</text>
</comment>
<feature type="domain" description="Aminotransferase class I/classII large" evidence="6">
    <location>
        <begin position="31"/>
        <end position="379"/>
    </location>
</feature>
<dbReference type="GO" id="GO:0006520">
    <property type="term" value="P:amino acid metabolic process"/>
    <property type="evidence" value="ECO:0007669"/>
    <property type="project" value="InterPro"/>
</dbReference>
<evidence type="ECO:0000256" key="4">
    <source>
        <dbReference type="ARBA" id="ARBA00022679"/>
    </source>
</evidence>
<evidence type="ECO:0000256" key="1">
    <source>
        <dbReference type="ARBA" id="ARBA00001933"/>
    </source>
</evidence>
<accession>A0A381N2A3</accession>
<proteinExistence type="inferred from homology"/>
<protein>
    <recommendedName>
        <fullName evidence="6">Aminotransferase class I/classII large domain-containing protein</fullName>
    </recommendedName>
</protein>
<organism evidence="7">
    <name type="scientific">marine metagenome</name>
    <dbReference type="NCBI Taxonomy" id="408172"/>
    <lineage>
        <taxon>unclassified sequences</taxon>
        <taxon>metagenomes</taxon>
        <taxon>ecological metagenomes</taxon>
    </lineage>
</organism>
<sequence length="384" mass="41648">MQFSERVENLVHSPIGAAHALVGLRTNSRSLLDLSQAAPSFPPAEVVIERIAAAAHEPEAGRYPPQPGLPALRAAFADDLSQGYEADISADSVLITAGCNQAFCVVASALTSPGDEALLIAPFYFNHDMWLRLEGVQVQHLDPGPDLVPDPDHAERLLTDKTRLITLVSPGNPTGVTIPKEVIHGFADLARRRGIALIVDETYRSFRDEQSGAHELFDNPDWDDHIISLHSFSKDFAIPGYRCGAVVGGNGIITESLKILDCVAISAPRIGQEAALAGLLHAQEWRLEQVARISELENQFLAAMGDQPGGFEVVASGAYFGWVRHPRSDLTTAEVVKRLVLDHDVLVIPGTAFTVQDDAMLRMSFANLEPAEIDELTVRLGEFT</sequence>
<dbReference type="InterPro" id="IPR004839">
    <property type="entry name" value="Aminotransferase_I/II_large"/>
</dbReference>
<evidence type="ECO:0000256" key="3">
    <source>
        <dbReference type="ARBA" id="ARBA00022576"/>
    </source>
</evidence>
<keyword evidence="3" id="KW-0032">Aminotransferase</keyword>
<evidence type="ECO:0000256" key="2">
    <source>
        <dbReference type="ARBA" id="ARBA00007441"/>
    </source>
</evidence>
<dbReference type="Gene3D" id="3.40.640.10">
    <property type="entry name" value="Type I PLP-dependent aspartate aminotransferase-like (Major domain)"/>
    <property type="match status" value="1"/>
</dbReference>
<dbReference type="PANTHER" id="PTHR46383">
    <property type="entry name" value="ASPARTATE AMINOTRANSFERASE"/>
    <property type="match status" value="1"/>
</dbReference>
<evidence type="ECO:0000259" key="6">
    <source>
        <dbReference type="Pfam" id="PF00155"/>
    </source>
</evidence>
<keyword evidence="5" id="KW-0663">Pyridoxal phosphate</keyword>
<keyword evidence="4" id="KW-0808">Transferase</keyword>
<dbReference type="InterPro" id="IPR050596">
    <property type="entry name" value="AspAT/PAT-like"/>
</dbReference>
<dbReference type="NCBIfam" id="NF005732">
    <property type="entry name" value="PRK07550.1"/>
    <property type="match status" value="1"/>
</dbReference>
<dbReference type="GO" id="GO:0008483">
    <property type="term" value="F:transaminase activity"/>
    <property type="evidence" value="ECO:0007669"/>
    <property type="project" value="UniProtKB-KW"/>
</dbReference>
<evidence type="ECO:0000256" key="5">
    <source>
        <dbReference type="ARBA" id="ARBA00022898"/>
    </source>
</evidence>
<dbReference type="GO" id="GO:0030170">
    <property type="term" value="F:pyridoxal phosphate binding"/>
    <property type="evidence" value="ECO:0007669"/>
    <property type="project" value="InterPro"/>
</dbReference>
<evidence type="ECO:0000313" key="7">
    <source>
        <dbReference type="EMBL" id="SUZ47763.1"/>
    </source>
</evidence>
<dbReference type="PANTHER" id="PTHR46383:SF1">
    <property type="entry name" value="ASPARTATE AMINOTRANSFERASE"/>
    <property type="match status" value="1"/>
</dbReference>
<dbReference type="InterPro" id="IPR015424">
    <property type="entry name" value="PyrdxlP-dep_Trfase"/>
</dbReference>
<dbReference type="AlphaFoldDB" id="A0A381N2A3"/>
<dbReference type="SUPFAM" id="SSF53383">
    <property type="entry name" value="PLP-dependent transferases"/>
    <property type="match status" value="1"/>
</dbReference>